<dbReference type="AlphaFoldDB" id="A0AAV1T9A5"/>
<accession>A0AAV1T9A5</accession>
<sequence>MGRRGREESGNDVVTGERCVKLLRGGREGTARPSESWSWRAVLEGLHFVLENGTEGDAVAWLDNGTHFCVLQAREDRLAKVLGLRVCSLHQVLEALNFESEAERGWECTVYHHDCFVLGHPEQIDQIVPAVGHEIPYLSTFTEKDVPRPCVAYNSALKPLEVRLNLSSKSPQSWRVTIAPSVLLCPTFDATDTSSPHERADPFDGNRAGDGSWGHVSQDSYHPSDHDMTSPLWWSQRSDFSSICTDDLSDMDTLSQISAFYA</sequence>
<gene>
    <name evidence="2" type="ORF">PM001_LOCUS3281</name>
</gene>
<proteinExistence type="predicted"/>
<name>A0AAV1T9A5_9STRA</name>
<protein>
    <submittedName>
        <fullName evidence="2">Uncharacterized protein</fullName>
    </submittedName>
</protein>
<evidence type="ECO:0000313" key="3">
    <source>
        <dbReference type="Proteomes" id="UP001162060"/>
    </source>
</evidence>
<dbReference type="EMBL" id="CAKLBY020000030">
    <property type="protein sequence ID" value="CAK7906181.1"/>
    <property type="molecule type" value="Genomic_DNA"/>
</dbReference>
<organism evidence="2 3">
    <name type="scientific">Peronospora matthiolae</name>
    <dbReference type="NCBI Taxonomy" id="2874970"/>
    <lineage>
        <taxon>Eukaryota</taxon>
        <taxon>Sar</taxon>
        <taxon>Stramenopiles</taxon>
        <taxon>Oomycota</taxon>
        <taxon>Peronosporomycetes</taxon>
        <taxon>Peronosporales</taxon>
        <taxon>Peronosporaceae</taxon>
        <taxon>Peronospora</taxon>
    </lineage>
</organism>
<feature type="compositionally biased region" description="Basic and acidic residues" evidence="1">
    <location>
        <begin position="195"/>
        <end position="204"/>
    </location>
</feature>
<evidence type="ECO:0000313" key="2">
    <source>
        <dbReference type="EMBL" id="CAK7906181.1"/>
    </source>
</evidence>
<feature type="region of interest" description="Disordered" evidence="1">
    <location>
        <begin position="193"/>
        <end position="222"/>
    </location>
</feature>
<comment type="caution">
    <text evidence="2">The sequence shown here is derived from an EMBL/GenBank/DDBJ whole genome shotgun (WGS) entry which is preliminary data.</text>
</comment>
<dbReference type="Proteomes" id="UP001162060">
    <property type="component" value="Unassembled WGS sequence"/>
</dbReference>
<evidence type="ECO:0000256" key="1">
    <source>
        <dbReference type="SAM" id="MobiDB-lite"/>
    </source>
</evidence>
<reference evidence="2" key="1">
    <citation type="submission" date="2024-01" db="EMBL/GenBank/DDBJ databases">
        <authorList>
            <person name="Webb A."/>
        </authorList>
    </citation>
    <scope>NUCLEOTIDE SEQUENCE</scope>
    <source>
        <strain evidence="2">Pm1</strain>
    </source>
</reference>